<dbReference type="Proteomes" id="UP000008641">
    <property type="component" value="Chromosome"/>
</dbReference>
<feature type="domain" description="CusB-like beta-barrel" evidence="4">
    <location>
        <begin position="193"/>
        <end position="264"/>
    </location>
</feature>
<dbReference type="Gene3D" id="2.40.30.170">
    <property type="match status" value="1"/>
</dbReference>
<dbReference type="GO" id="GO:0015562">
    <property type="term" value="F:efflux transmembrane transporter activity"/>
    <property type="evidence" value="ECO:0007669"/>
    <property type="project" value="TreeGrafter"/>
</dbReference>
<accession>F0P0J1</accession>
<dbReference type="Gene3D" id="2.40.420.20">
    <property type="match status" value="1"/>
</dbReference>
<dbReference type="Gene3D" id="2.40.50.100">
    <property type="match status" value="1"/>
</dbReference>
<dbReference type="PANTHER" id="PTHR30469:SF15">
    <property type="entry name" value="HLYD FAMILY OF SECRETION PROTEINS"/>
    <property type="match status" value="1"/>
</dbReference>
<comment type="similarity">
    <text evidence="1">Belongs to the membrane fusion protein (MFP) (TC 8.A.1) family.</text>
</comment>
<dbReference type="InterPro" id="IPR058637">
    <property type="entry name" value="YknX-like_C"/>
</dbReference>
<evidence type="ECO:0000313" key="7">
    <source>
        <dbReference type="Proteomes" id="UP000008641"/>
    </source>
</evidence>
<dbReference type="InterPro" id="IPR058792">
    <property type="entry name" value="Beta-barrel_RND_2"/>
</dbReference>
<evidence type="ECO:0000259" key="3">
    <source>
        <dbReference type="Pfam" id="PF25917"/>
    </source>
</evidence>
<evidence type="ECO:0000259" key="5">
    <source>
        <dbReference type="Pfam" id="PF25989"/>
    </source>
</evidence>
<dbReference type="GO" id="GO:1990281">
    <property type="term" value="C:efflux pump complex"/>
    <property type="evidence" value="ECO:0007669"/>
    <property type="project" value="TreeGrafter"/>
</dbReference>
<organism evidence="6 7">
    <name type="scientific">Weeksella virosa (strain ATCC 43766 / DSM 16922 / JCM 21250 / CCUG 30538 / CDC 9751 / IAM 14551 / NBRC 16016 / NCTC 11634 / CL345/78)</name>
    <dbReference type="NCBI Taxonomy" id="865938"/>
    <lineage>
        <taxon>Bacteria</taxon>
        <taxon>Pseudomonadati</taxon>
        <taxon>Bacteroidota</taxon>
        <taxon>Flavobacteriia</taxon>
        <taxon>Flavobacteriales</taxon>
        <taxon>Weeksellaceae</taxon>
        <taxon>Weeksella</taxon>
    </lineage>
</organism>
<evidence type="ECO:0000256" key="2">
    <source>
        <dbReference type="SAM" id="Coils"/>
    </source>
</evidence>
<evidence type="ECO:0000259" key="4">
    <source>
        <dbReference type="Pfam" id="PF25954"/>
    </source>
</evidence>
<keyword evidence="7" id="KW-1185">Reference proteome</keyword>
<dbReference type="AlphaFoldDB" id="F0P0J1"/>
<dbReference type="SUPFAM" id="SSF111369">
    <property type="entry name" value="HlyD-like secretion proteins"/>
    <property type="match status" value="1"/>
</dbReference>
<sequence>MVALLAGGAYIIYHNKQSKQKEIALVTEKIDQINVNVTSVKWTNLVDDYRSNGNFEPIQELSFPSEIAGRVTRVLVDEGSYVKVGQTLAIIKKDQIEVDLTQAQNNLQNAIIDNQRYENAYKTGGVTKQQLDHSRLQLKNAQAAVKSLGLRISDTNVRATISGIVNKKYIEPGSVVGPGTPMFDLVNVSRLKLKVMVDESQVAKLKVGQTIPINVSVYPDKSYVGKVKFIAPKANGALNFPVDIEVNNDGSLKAGMYGTAIFSDSENPLDAKPMLTIPMQAFVNGVSSNQVYIVENGTAKLINVVSGRIIGDQVEIISGLKENQQVITSGQINLVEGAKIKIIN</sequence>
<proteinExistence type="inferred from homology"/>
<feature type="domain" description="YknX-like C-terminal permuted SH3-like" evidence="5">
    <location>
        <begin position="275"/>
        <end position="342"/>
    </location>
</feature>
<name>F0P0J1_WEEVC</name>
<dbReference type="NCBIfam" id="TIGR01730">
    <property type="entry name" value="RND_mfp"/>
    <property type="match status" value="1"/>
</dbReference>
<dbReference type="InterPro" id="IPR006143">
    <property type="entry name" value="RND_pump_MFP"/>
</dbReference>
<reference evidence="6 7" key="1">
    <citation type="journal article" date="2011" name="Stand. Genomic Sci.">
        <title>Complete genome sequence of Weeksella virosa type strain (9751).</title>
        <authorList>
            <person name="Lang E."/>
            <person name="Teshima H."/>
            <person name="Lucas S."/>
            <person name="Lapidus A."/>
            <person name="Hammon N."/>
            <person name="Deshpande S."/>
            <person name="Nolan M."/>
            <person name="Cheng J.F."/>
            <person name="Pitluck S."/>
            <person name="Liolios K."/>
            <person name="Pagani I."/>
            <person name="Mikhailova N."/>
            <person name="Ivanova N."/>
            <person name="Mavromatis K."/>
            <person name="Pati A."/>
            <person name="Tapia R."/>
            <person name="Han C."/>
            <person name="Goodwin L."/>
            <person name="Chen A."/>
            <person name="Palaniappan K."/>
            <person name="Land M."/>
            <person name="Hauser L."/>
            <person name="Chang Y.J."/>
            <person name="Jeffries C.D."/>
            <person name="Brambilla E.M."/>
            <person name="Kopitz M."/>
            <person name="Rohde M."/>
            <person name="Goker M."/>
            <person name="Tindall B.J."/>
            <person name="Detter J.C."/>
            <person name="Woyke T."/>
            <person name="Bristow J."/>
            <person name="Eisen J.A."/>
            <person name="Markowitz V."/>
            <person name="Hugenholtz P."/>
            <person name="Klenk H.P."/>
            <person name="Kyrpides N.C."/>
        </authorList>
    </citation>
    <scope>NUCLEOTIDE SEQUENCE [LARGE SCALE GENOMIC DNA]</scope>
    <source>
        <strain evidence="7">ATCC 43766 / DSM 16922 / JCM 21250 / NBRC 16016 / NCTC 11634 / CL345/78</strain>
    </source>
</reference>
<dbReference type="PANTHER" id="PTHR30469">
    <property type="entry name" value="MULTIDRUG RESISTANCE PROTEIN MDTA"/>
    <property type="match status" value="1"/>
</dbReference>
<protein>
    <submittedName>
        <fullName evidence="6">Efflux transporter, RND family, MFP subunit</fullName>
    </submittedName>
</protein>
<evidence type="ECO:0000256" key="1">
    <source>
        <dbReference type="ARBA" id="ARBA00009477"/>
    </source>
</evidence>
<dbReference type="HOGENOM" id="CLU_018816_1_2_10"/>
<evidence type="ECO:0000313" key="6">
    <source>
        <dbReference type="EMBL" id="ADX68490.1"/>
    </source>
</evidence>
<dbReference type="Pfam" id="PF25989">
    <property type="entry name" value="YknX_C"/>
    <property type="match status" value="1"/>
</dbReference>
<reference evidence="7" key="2">
    <citation type="journal article" date="2011" name="Stand. Genomic Sci.">
        <title>Complete genome sequence of Weeksella virosa type strain (9751T).</title>
        <authorList>
            <person name="Lang E."/>
            <person name="Teshima H."/>
            <person name="Lucas S."/>
            <person name="Lapidus A."/>
            <person name="Hammon N."/>
            <person name="Deshpande S."/>
            <person name="Nolan M."/>
            <person name="Cheng J."/>
            <person name="Pitluck S."/>
            <person name="Liolios K."/>
            <person name="Pagani I."/>
            <person name="Mikhailova N."/>
            <person name="Ivanova N."/>
            <person name="Mavromatis K."/>
            <person name="Pati A."/>
            <person name="Tapia R."/>
            <person name="Han C."/>
            <person name="Goodwin L."/>
            <person name="Chen A."/>
            <person name="Palaniappan K."/>
            <person name="Land M."/>
            <person name="Hauser L."/>
            <person name="Chang Y."/>
            <person name="Jeffries C."/>
            <person name="Brambilla E."/>
            <person name="Kopitz M."/>
            <person name="Rohde M."/>
            <person name="Goker M."/>
            <person name="Tindall B."/>
            <person name="Detter J."/>
            <person name="Woyke T."/>
            <person name="Bristow J."/>
            <person name="Eisen J."/>
            <person name="Markowitz V."/>
            <person name="Hugenholtz P."/>
            <person name="Klenk H."/>
            <person name="Kyrpides N."/>
        </authorList>
    </citation>
    <scope>NUCLEOTIDE SEQUENCE [LARGE SCALE GENOMIC DNA]</scope>
    <source>
        <strain evidence="7">ATCC 43766 / DSM 16922 / JCM 21250 / NBRC 16016 / NCTC 11634 / CL345/78</strain>
    </source>
</reference>
<feature type="coiled-coil region" evidence="2">
    <location>
        <begin position="93"/>
        <end position="120"/>
    </location>
</feature>
<dbReference type="Gene3D" id="1.10.287.470">
    <property type="entry name" value="Helix hairpin bin"/>
    <property type="match status" value="1"/>
</dbReference>
<feature type="domain" description="Multidrug resistance protein MdtA-like barrel-sandwich hybrid" evidence="3">
    <location>
        <begin position="65"/>
        <end position="183"/>
    </location>
</feature>
<dbReference type="STRING" id="865938.Weevi_1800"/>
<dbReference type="Pfam" id="PF25954">
    <property type="entry name" value="Beta-barrel_RND_2"/>
    <property type="match status" value="1"/>
</dbReference>
<keyword evidence="2" id="KW-0175">Coiled coil</keyword>
<dbReference type="EMBL" id="CP002455">
    <property type="protein sequence ID" value="ADX68490.1"/>
    <property type="molecule type" value="Genomic_DNA"/>
</dbReference>
<gene>
    <name evidence="6" type="ordered locus">Weevi_1800</name>
</gene>
<dbReference type="Pfam" id="PF25917">
    <property type="entry name" value="BSH_RND"/>
    <property type="match status" value="1"/>
</dbReference>
<dbReference type="KEGG" id="wvi:Weevi_1800"/>
<dbReference type="eggNOG" id="COG0845">
    <property type="taxonomic scope" value="Bacteria"/>
</dbReference>
<dbReference type="InterPro" id="IPR058625">
    <property type="entry name" value="MdtA-like_BSH"/>
</dbReference>